<sequence length="212" mass="24026">MIATNNLQSLPGNKTLQSACKAMAVLDAILCQDWVYRYYSYNSQWSEGEEFFEMRNGEGDQLLALFRDEGAVINGYFSEAEQGEKDKLTDQLPEVFHEFIFGEPVNSAGTTFCIWQLNSTPWATGIPAAHDDHSEELLSPLDGEPATYVKWASDYFKGSYKESGIPLETVARIFAQEPLTKEMVLSIVDNLEDWDLLTEDLIEISYPYHINL</sequence>
<protein>
    <submittedName>
        <fullName evidence="1">Uncharacterized protein</fullName>
    </submittedName>
</protein>
<comment type="caution">
    <text evidence="1">The sequence shown here is derived from an EMBL/GenBank/DDBJ whole genome shotgun (WGS) entry which is preliminary data.</text>
</comment>
<organism evidence="1 2">
    <name type="scientific">Pedobacter cryoconitis</name>
    <dbReference type="NCBI Taxonomy" id="188932"/>
    <lineage>
        <taxon>Bacteria</taxon>
        <taxon>Pseudomonadati</taxon>
        <taxon>Bacteroidota</taxon>
        <taxon>Sphingobacteriia</taxon>
        <taxon>Sphingobacteriales</taxon>
        <taxon>Sphingobacteriaceae</taxon>
        <taxon>Pedobacter</taxon>
    </lineage>
</organism>
<proteinExistence type="predicted"/>
<evidence type="ECO:0000313" key="1">
    <source>
        <dbReference type="EMBL" id="MBB6500425.1"/>
    </source>
</evidence>
<dbReference type="RefSeq" id="WP_184625214.1">
    <property type="nucleotide sequence ID" value="NZ_JACHCC010000006.1"/>
</dbReference>
<accession>A0A7X0J3I4</accession>
<evidence type="ECO:0000313" key="2">
    <source>
        <dbReference type="Proteomes" id="UP000521017"/>
    </source>
</evidence>
<dbReference type="Proteomes" id="UP000521017">
    <property type="component" value="Unassembled WGS sequence"/>
</dbReference>
<reference evidence="1 2" key="1">
    <citation type="submission" date="2020-08" db="EMBL/GenBank/DDBJ databases">
        <title>Genomic Encyclopedia of Type Strains, Phase IV (KMG-V): Genome sequencing to study the core and pangenomes of soil and plant-associated prokaryotes.</title>
        <authorList>
            <person name="Whitman W."/>
        </authorList>
    </citation>
    <scope>NUCLEOTIDE SEQUENCE [LARGE SCALE GENOMIC DNA]</scope>
    <source>
        <strain evidence="1 2">M2T3</strain>
    </source>
</reference>
<name>A0A7X0J3I4_9SPHI</name>
<dbReference type="EMBL" id="JACHCC010000006">
    <property type="protein sequence ID" value="MBB6500425.1"/>
    <property type="molecule type" value="Genomic_DNA"/>
</dbReference>
<gene>
    <name evidence="1" type="ORF">HDF25_002573</name>
</gene>
<dbReference type="AlphaFoldDB" id="A0A7X0J3I4"/>